<dbReference type="Pfam" id="PF01032">
    <property type="entry name" value="FecCD"/>
    <property type="match status" value="1"/>
</dbReference>
<feature type="transmembrane region" description="Helical" evidence="8">
    <location>
        <begin position="167"/>
        <end position="194"/>
    </location>
</feature>
<keyword evidence="7 8" id="KW-0472">Membrane</keyword>
<feature type="transmembrane region" description="Helical" evidence="8">
    <location>
        <begin position="296"/>
        <end position="316"/>
    </location>
</feature>
<dbReference type="GO" id="GO:0005886">
    <property type="term" value="C:plasma membrane"/>
    <property type="evidence" value="ECO:0007669"/>
    <property type="project" value="UniProtKB-SubCell"/>
</dbReference>
<evidence type="ECO:0000256" key="7">
    <source>
        <dbReference type="ARBA" id="ARBA00023136"/>
    </source>
</evidence>
<dbReference type="InterPro" id="IPR037294">
    <property type="entry name" value="ABC_BtuC-like"/>
</dbReference>
<dbReference type="PANTHER" id="PTHR30472:SF25">
    <property type="entry name" value="ABC TRANSPORTER PERMEASE PROTEIN MJ0876-RELATED"/>
    <property type="match status" value="1"/>
</dbReference>
<protein>
    <submittedName>
        <fullName evidence="9">Iron complex transport system permease protein</fullName>
    </submittedName>
</protein>
<feature type="transmembrane region" description="Helical" evidence="8">
    <location>
        <begin position="328"/>
        <end position="348"/>
    </location>
</feature>
<evidence type="ECO:0000256" key="8">
    <source>
        <dbReference type="SAM" id="Phobius"/>
    </source>
</evidence>
<evidence type="ECO:0000313" key="9">
    <source>
        <dbReference type="EMBL" id="RDI43798.1"/>
    </source>
</evidence>
<dbReference type="AlphaFoldDB" id="A0A370GJ36"/>
<dbReference type="CDD" id="cd06550">
    <property type="entry name" value="TM_ABC_iron-siderophores_like"/>
    <property type="match status" value="1"/>
</dbReference>
<keyword evidence="3" id="KW-0813">Transport</keyword>
<feature type="transmembrane region" description="Helical" evidence="8">
    <location>
        <begin position="135"/>
        <end position="155"/>
    </location>
</feature>
<gene>
    <name evidence="9" type="ORF">C8D86_11068</name>
</gene>
<dbReference type="EMBL" id="QQAX01000010">
    <property type="protein sequence ID" value="RDI43798.1"/>
    <property type="molecule type" value="Genomic_DNA"/>
</dbReference>
<evidence type="ECO:0000256" key="4">
    <source>
        <dbReference type="ARBA" id="ARBA00022475"/>
    </source>
</evidence>
<comment type="caution">
    <text evidence="9">The sequence shown here is derived from an EMBL/GenBank/DDBJ whole genome shotgun (WGS) entry which is preliminary data.</text>
</comment>
<reference evidence="9 10" key="1">
    <citation type="submission" date="2018-07" db="EMBL/GenBank/DDBJ databases">
        <title>Genomic Encyclopedia of Type Strains, Phase IV (KMG-IV): sequencing the most valuable type-strain genomes for metagenomic binning, comparative biology and taxonomic classification.</title>
        <authorList>
            <person name="Goeker M."/>
        </authorList>
    </citation>
    <scope>NUCLEOTIDE SEQUENCE [LARGE SCALE GENOMIC DNA]</scope>
    <source>
        <strain evidence="9 10">DSM 16500</strain>
    </source>
</reference>
<feature type="transmembrane region" description="Helical" evidence="8">
    <location>
        <begin position="257"/>
        <end position="284"/>
    </location>
</feature>
<dbReference type="Proteomes" id="UP000254720">
    <property type="component" value="Unassembled WGS sequence"/>
</dbReference>
<evidence type="ECO:0000256" key="1">
    <source>
        <dbReference type="ARBA" id="ARBA00004651"/>
    </source>
</evidence>
<keyword evidence="6 8" id="KW-1133">Transmembrane helix</keyword>
<accession>A0A370GJ36</accession>
<organism evidence="9 10">
    <name type="scientific">Aquicella lusitana</name>
    <dbReference type="NCBI Taxonomy" id="254246"/>
    <lineage>
        <taxon>Bacteria</taxon>
        <taxon>Pseudomonadati</taxon>
        <taxon>Pseudomonadota</taxon>
        <taxon>Gammaproteobacteria</taxon>
        <taxon>Legionellales</taxon>
        <taxon>Coxiellaceae</taxon>
        <taxon>Aquicella</taxon>
    </lineage>
</organism>
<dbReference type="GO" id="GO:0022857">
    <property type="term" value="F:transmembrane transporter activity"/>
    <property type="evidence" value="ECO:0007669"/>
    <property type="project" value="InterPro"/>
</dbReference>
<sequence>MGSGRAINNRNFIDFLIMKKKTFGHVSPARWLMLGFMLIVIFALCDLKCGAMNYSWHDLIAAIQHPGATDETTINIMQVRLPMVLMAMMAGSGLAIAGLLLQRVTQNPLACPSLSGIEYGAALSVIISHMLMPQIVRPAAISVAVLGGLLTYFLMQAIVKKIGASTLGITLIGVAFNSLYYSVIQAVLLAFPYHAQAILYDLNGSLHGVTMHDIQFICLPFIALMMAAFLLAKRLDLLDLDEFQANTLGVAIHQYRLFLLGLSILLATLLTSIIGPLLFFGLVIPHLVKPLTHKSYHLMFFCAVFGAAFLLIAEFMTRIVSPQTPPPVGIIMLLMAAPLLLFITRRYVAYDQS</sequence>
<evidence type="ECO:0000256" key="2">
    <source>
        <dbReference type="ARBA" id="ARBA00007935"/>
    </source>
</evidence>
<keyword evidence="4" id="KW-1003">Cell membrane</keyword>
<proteinExistence type="inferred from homology"/>
<feature type="transmembrane region" description="Helical" evidence="8">
    <location>
        <begin position="83"/>
        <end position="101"/>
    </location>
</feature>
<evidence type="ECO:0000313" key="10">
    <source>
        <dbReference type="Proteomes" id="UP000254720"/>
    </source>
</evidence>
<name>A0A370GJ36_9COXI</name>
<dbReference type="InterPro" id="IPR000522">
    <property type="entry name" value="ABC_transptr_permease_BtuC"/>
</dbReference>
<feature type="transmembrane region" description="Helical" evidence="8">
    <location>
        <begin position="214"/>
        <end position="232"/>
    </location>
</feature>
<keyword evidence="10" id="KW-1185">Reference proteome</keyword>
<evidence type="ECO:0000256" key="3">
    <source>
        <dbReference type="ARBA" id="ARBA00022448"/>
    </source>
</evidence>
<dbReference type="SUPFAM" id="SSF81345">
    <property type="entry name" value="ABC transporter involved in vitamin B12 uptake, BtuC"/>
    <property type="match status" value="1"/>
</dbReference>
<feature type="transmembrane region" description="Helical" evidence="8">
    <location>
        <begin position="29"/>
        <end position="47"/>
    </location>
</feature>
<dbReference type="Gene3D" id="1.10.3470.10">
    <property type="entry name" value="ABC transporter involved in vitamin B12 uptake, BtuC"/>
    <property type="match status" value="1"/>
</dbReference>
<comment type="subcellular location">
    <subcellularLocation>
        <location evidence="1">Cell membrane</location>
        <topology evidence="1">Multi-pass membrane protein</topology>
    </subcellularLocation>
</comment>
<dbReference type="PANTHER" id="PTHR30472">
    <property type="entry name" value="FERRIC ENTEROBACTIN TRANSPORT SYSTEM PERMEASE PROTEIN"/>
    <property type="match status" value="1"/>
</dbReference>
<evidence type="ECO:0000256" key="6">
    <source>
        <dbReference type="ARBA" id="ARBA00022989"/>
    </source>
</evidence>
<evidence type="ECO:0000256" key="5">
    <source>
        <dbReference type="ARBA" id="ARBA00022692"/>
    </source>
</evidence>
<comment type="similarity">
    <text evidence="2">Belongs to the binding-protein-dependent transport system permease family. FecCD subfamily.</text>
</comment>
<dbReference type="OrthoDB" id="9811721at2"/>
<keyword evidence="5 8" id="KW-0812">Transmembrane</keyword>